<reference evidence="2" key="1">
    <citation type="submission" date="2013-07" db="EMBL/GenBank/DDBJ databases">
        <title>Transcriptome sequencing and developmental regulation of gene expression in Anopheles aquasalis.</title>
        <authorList>
            <consortium name="Brazilian Malaria Network (MCT/CNPq/MS/SCTIE/DECIT/PRONEX 555648/2009-5) and Research Network on Bioactive Molecules from Arthropod Vectors (NAP-MOBIARVE"/>
            <consortium name="University of Sao Paulo)"/>
            <person name="Marinotti O."/>
            <person name="Ribeiro J.M.C."/>
            <person name="Costa-da-Silva A.L."/>
            <person name="Silva M.C.P."/>
            <person name="Lopes A.R."/>
            <person name="Barros M.S."/>
            <person name="Sa-Nunes A."/>
            <person name="Konjin B.B."/>
            <person name="Carvalho E."/>
            <person name="Suesdek L."/>
            <person name="Silva-Neto M.A.C."/>
            <person name="Capurro M.L."/>
        </authorList>
    </citation>
    <scope>NUCLEOTIDE SEQUENCE</scope>
    <source>
        <tissue evidence="2">Whole body</tissue>
    </source>
</reference>
<proteinExistence type="evidence at transcript level"/>
<evidence type="ECO:0000313" key="2">
    <source>
        <dbReference type="EMBL" id="JAA99914.1"/>
    </source>
</evidence>
<keyword evidence="1" id="KW-0812">Transmembrane</keyword>
<keyword evidence="1" id="KW-1133">Transmembrane helix</keyword>
<sequence>SFFFFTLNVFFILLVIFFLVFYCVVFAIRFGLFWFLHTDNRLIVIGCLNSNCDFLIFIIITLAFLLFFLFLTLFSTICLCFSSASHIHYHDFSIFALPLQYRT</sequence>
<evidence type="ECO:0000256" key="1">
    <source>
        <dbReference type="SAM" id="Phobius"/>
    </source>
</evidence>
<dbReference type="AlphaFoldDB" id="T1DJ14"/>
<feature type="non-terminal residue" evidence="2">
    <location>
        <position position="1"/>
    </location>
</feature>
<feature type="transmembrane region" description="Helical" evidence="1">
    <location>
        <begin position="54"/>
        <end position="81"/>
    </location>
</feature>
<name>T1DJ14_ANOAQ</name>
<protein>
    <submittedName>
        <fullName evidence="2">Uncharacterized protein</fullName>
    </submittedName>
</protein>
<accession>T1DJ14</accession>
<feature type="non-terminal residue" evidence="2">
    <location>
        <position position="103"/>
    </location>
</feature>
<feature type="transmembrane region" description="Helical" evidence="1">
    <location>
        <begin position="7"/>
        <end position="34"/>
    </location>
</feature>
<dbReference type="EMBL" id="GAMD01001676">
    <property type="protein sequence ID" value="JAA99914.1"/>
    <property type="molecule type" value="mRNA"/>
</dbReference>
<keyword evidence="1" id="KW-0472">Membrane</keyword>
<organism evidence="2">
    <name type="scientific">Anopheles aquasalis</name>
    <name type="common">Malaria mosquito</name>
    <dbReference type="NCBI Taxonomy" id="42839"/>
    <lineage>
        <taxon>Eukaryota</taxon>
        <taxon>Metazoa</taxon>
        <taxon>Ecdysozoa</taxon>
        <taxon>Arthropoda</taxon>
        <taxon>Hexapoda</taxon>
        <taxon>Insecta</taxon>
        <taxon>Pterygota</taxon>
        <taxon>Neoptera</taxon>
        <taxon>Endopterygota</taxon>
        <taxon>Diptera</taxon>
        <taxon>Nematocera</taxon>
        <taxon>Culicoidea</taxon>
        <taxon>Culicidae</taxon>
        <taxon>Anophelinae</taxon>
        <taxon>Anopheles</taxon>
    </lineage>
</organism>